<dbReference type="PANTHER" id="PTHR32097:SF4">
    <property type="entry name" value="GENERAL STRESS PROTEIN 16U"/>
    <property type="match status" value="1"/>
</dbReference>
<reference evidence="4 5" key="1">
    <citation type="submission" date="2023-05" db="EMBL/GenBank/DDBJ databases">
        <title>Streptomyces fuscus sp. nov., a brown-black pigment producing actinomyces isolated from dry sand of Sea duck farm.</title>
        <authorList>
            <person name="Xie J."/>
            <person name="Shen N."/>
        </authorList>
    </citation>
    <scope>NUCLEOTIDE SEQUENCE [LARGE SCALE GENOMIC DNA]</scope>
    <source>
        <strain evidence="4 5">GXMU-J15</strain>
    </source>
</reference>
<protein>
    <submittedName>
        <fullName evidence="4">TerD family protein</fullName>
    </submittedName>
</protein>
<dbReference type="InterPro" id="IPR003325">
    <property type="entry name" value="TerD"/>
</dbReference>
<dbReference type="PANTHER" id="PTHR32097">
    <property type="entry name" value="CAMP-BINDING PROTEIN 1-RELATED"/>
    <property type="match status" value="1"/>
</dbReference>
<feature type="domain" description="TerD" evidence="3">
    <location>
        <begin position="26"/>
        <end position="169"/>
    </location>
</feature>
<dbReference type="EMBL" id="JASJUS010000006">
    <property type="protein sequence ID" value="MDL2076572.1"/>
    <property type="molecule type" value="Genomic_DNA"/>
</dbReference>
<accession>A0ABT7IWW2</accession>
<gene>
    <name evidence="4" type="ORF">QNN03_09000</name>
</gene>
<evidence type="ECO:0000256" key="1">
    <source>
        <dbReference type="ARBA" id="ARBA00008775"/>
    </source>
</evidence>
<feature type="region of interest" description="Disordered" evidence="2">
    <location>
        <begin position="201"/>
        <end position="257"/>
    </location>
</feature>
<evidence type="ECO:0000313" key="4">
    <source>
        <dbReference type="EMBL" id="MDL2076572.1"/>
    </source>
</evidence>
<feature type="compositionally biased region" description="Low complexity" evidence="2">
    <location>
        <begin position="201"/>
        <end position="234"/>
    </location>
</feature>
<organism evidence="4 5">
    <name type="scientific">Streptomyces fuscus</name>
    <dbReference type="NCBI Taxonomy" id="3048495"/>
    <lineage>
        <taxon>Bacteria</taxon>
        <taxon>Bacillati</taxon>
        <taxon>Actinomycetota</taxon>
        <taxon>Actinomycetes</taxon>
        <taxon>Kitasatosporales</taxon>
        <taxon>Streptomycetaceae</taxon>
        <taxon>Streptomyces</taxon>
    </lineage>
</organism>
<proteinExistence type="inferred from homology"/>
<dbReference type="Gene3D" id="2.60.60.30">
    <property type="entry name" value="sav2460 like domains"/>
    <property type="match status" value="1"/>
</dbReference>
<evidence type="ECO:0000256" key="2">
    <source>
        <dbReference type="SAM" id="MobiDB-lite"/>
    </source>
</evidence>
<keyword evidence="5" id="KW-1185">Reference proteome</keyword>
<dbReference type="Pfam" id="PF02342">
    <property type="entry name" value="TerD"/>
    <property type="match status" value="1"/>
</dbReference>
<dbReference type="Proteomes" id="UP001241926">
    <property type="component" value="Unassembled WGS sequence"/>
</dbReference>
<dbReference type="CDD" id="cd06974">
    <property type="entry name" value="TerD_like"/>
    <property type="match status" value="1"/>
</dbReference>
<comment type="similarity">
    <text evidence="1">Belongs to the CAPAB/TerDEXZ family.</text>
</comment>
<name>A0ABT7IWW2_9ACTN</name>
<comment type="caution">
    <text evidence="4">The sequence shown here is derived from an EMBL/GenBank/DDBJ whole genome shotgun (WGS) entry which is preliminary data.</text>
</comment>
<evidence type="ECO:0000259" key="3">
    <source>
        <dbReference type="Pfam" id="PF02342"/>
    </source>
</evidence>
<evidence type="ECO:0000313" key="5">
    <source>
        <dbReference type="Proteomes" id="UP001241926"/>
    </source>
</evidence>
<dbReference type="InterPro" id="IPR051324">
    <property type="entry name" value="Stress/Tellurium_Resist"/>
</dbReference>
<dbReference type="RefSeq" id="WP_285431674.1">
    <property type="nucleotide sequence ID" value="NZ_JASJUS010000006.1"/>
</dbReference>
<sequence>MTIITKGANTPVPAGLLRVAVCRRKAAGAPAVEVSALLLDAVGKVRGDADLVFHSQPVHPSGAVRHIGTGDSGEQLAQWLELDLPRVEPAVQRVLIAASCDDGTFGAVPGLAAQTVAPDGTIVVHYEVTDASTETAFVLGEFYRRDGQWKFRAVGQGYDTGLAGLATDFGIVVAEPRVSRGPVVNPGVTKVAEPPAGAIPAPAAAAAPTGPAGPAAPTAPITPAAPTAPITPAAQGSGGGRALGPFGPEFRPWSRSGRGNREIAARLPAGPVIVEAEHEGEGLFGIDVLDADKQPDRLVHNTVRSPYRGRSLAVAPEGRRLRLRVEAQGAWKVTVLPVSAARPIAPGETVSGSGPEVLRWDGPAGDLQGRFDGGRNAQLFCVDALDPGHLTALHEGRLLFNEMGRVDKTVPLSRGPVFVTVKDGEGAWRLKALPIPVLTTTAAPADGVYQGRRDAVVTLVNPWPGRPALLEYDIRGAGRQAHTVTQLDEYGDSDGEWMNGTRHGRRGSHLLFARGQERCTLEIRGTSKWRLRVRPVEEAPLLKGPVEGTGSTLLRYQGPPTLLRLFRTTEEAGYLVAHAMNPPRGQSALVADTDTRRRPVVGPVWVDPEGLCCVRVQAGDGVGWRVEPVPLDEAPVIGGRVRRVAGKGFGVVRHTGPETEMLVTHDYGPLSNLIPLIELDENLFPVRRVARSLGHHRIPAGFLQVRGLGEWELERRG</sequence>